<dbReference type="OrthoDB" id="9773538at2"/>
<sequence length="680" mass="78256">MIESIKQDMLPRFSEIRPENIITLVQQAIDSNRRQLTGLLTQPGPFHWETLMQPMEEMSDELNRIWSAISHLHAVMESEDLRKAYNEAQPLITAYHTELSQNEALYRAIASIKTGPEFDNLNPAQRKIIENDIRDFKLAGIHLPADKKSRVAELHQQLSRLTTRFSENLLDATHGWILPVTDTDLLAGLPEQALQLAADNAKQRGLSGYVFTLDYPSYSTALKFLHNRDLRKTLYEAYVTRASDRGPDAGKWDNSAVMDEILKIRHEMAQLVGFNNFAEYSLATKMAKTPDEVLSFLHDLLNRSKPIAQSEYQTVLALAQKDGLSTLETWDMAYYSEKLRKSTFDYSQEDLRVYFPIDTVMHGMFILVNKLYGITIKKENNIDVWHPQAQFFSIYDDKQTLRGGFYIDLYARPHKRDGAWMDECRVRRLNGKGIQYPVAYLTCNFMPPLDSQPALLTHDDVLTLFHEFGHCLHHMLTKVDYPSVSGINGVPWDAVEFPSQFMENYCWEKESLNLISSHYQTGAPLPDELYQKMIAAKHFQTGLQMVRQIEFSLFDFRIHLEYDPAKANFIQTTLNDVRNKAAVVRAPEFNRFQHSFAHIFAGGYAAGYYSYKWAEVLSSDAYALFEEKGIFDRETGRSFMENILEIGGVRDPLDSFIAFRGRKPHIDALLRQSGMTETRF</sequence>
<keyword evidence="13" id="KW-1185">Reference proteome</keyword>
<dbReference type="PANTHER" id="PTHR11804">
    <property type="entry name" value="PROTEASE M3 THIMET OLIGOPEPTIDASE-RELATED"/>
    <property type="match status" value="1"/>
</dbReference>
<dbReference type="Gene3D" id="1.20.1050.40">
    <property type="entry name" value="Endopeptidase. Chain P, domain 1"/>
    <property type="match status" value="1"/>
</dbReference>
<evidence type="ECO:0000313" key="12">
    <source>
        <dbReference type="EMBL" id="VVC76831.1"/>
    </source>
</evidence>
<dbReference type="GO" id="GO:0046872">
    <property type="term" value="F:metal ion binding"/>
    <property type="evidence" value="ECO:0007669"/>
    <property type="project" value="UniProtKB-UniRule"/>
</dbReference>
<dbReference type="PANTHER" id="PTHR11804:SF84">
    <property type="entry name" value="SACCHAROLYSIN"/>
    <property type="match status" value="1"/>
</dbReference>
<dbReference type="KEGG" id="asip:AQUSIP_21580"/>
<keyword evidence="5 9" id="KW-0862">Zinc</keyword>
<evidence type="ECO:0000259" key="11">
    <source>
        <dbReference type="Pfam" id="PF19310"/>
    </source>
</evidence>
<dbReference type="InterPro" id="IPR045666">
    <property type="entry name" value="OpdA_N"/>
</dbReference>
<dbReference type="GO" id="GO:0006518">
    <property type="term" value="P:peptide metabolic process"/>
    <property type="evidence" value="ECO:0007669"/>
    <property type="project" value="TreeGrafter"/>
</dbReference>
<dbReference type="InterPro" id="IPR045090">
    <property type="entry name" value="Pept_M3A_M3B"/>
</dbReference>
<dbReference type="InterPro" id="IPR024079">
    <property type="entry name" value="MetalloPept_cat_dom_sf"/>
</dbReference>
<protein>
    <recommendedName>
        <fullName evidence="8">oligopeptidase A</fullName>
        <ecNumber evidence="8">3.4.24.70</ecNumber>
    </recommendedName>
</protein>
<evidence type="ECO:0000256" key="5">
    <source>
        <dbReference type="ARBA" id="ARBA00022833"/>
    </source>
</evidence>
<evidence type="ECO:0000256" key="7">
    <source>
        <dbReference type="ARBA" id="ARBA00024603"/>
    </source>
</evidence>
<dbReference type="GO" id="GO:0005829">
    <property type="term" value="C:cytosol"/>
    <property type="evidence" value="ECO:0007669"/>
    <property type="project" value="UniProtKB-ARBA"/>
</dbReference>
<evidence type="ECO:0000313" key="13">
    <source>
        <dbReference type="Proteomes" id="UP000324194"/>
    </source>
</evidence>
<dbReference type="AlphaFoldDB" id="A0A5E4PKB1"/>
<dbReference type="Gene3D" id="3.40.390.10">
    <property type="entry name" value="Collagenase (Catalytic Domain)"/>
    <property type="match status" value="1"/>
</dbReference>
<dbReference type="FunFam" id="3.40.390.10:FF:000009">
    <property type="entry name" value="Oligopeptidase A"/>
    <property type="match status" value="1"/>
</dbReference>
<dbReference type="InterPro" id="IPR024080">
    <property type="entry name" value="Neurolysin/TOP_N"/>
</dbReference>
<dbReference type="GO" id="GO:0004222">
    <property type="term" value="F:metalloendopeptidase activity"/>
    <property type="evidence" value="ECO:0007669"/>
    <property type="project" value="UniProtKB-EC"/>
</dbReference>
<dbReference type="Pfam" id="PF19310">
    <property type="entry name" value="TOP_N"/>
    <property type="match status" value="1"/>
</dbReference>
<dbReference type="RefSeq" id="WP_148340120.1">
    <property type="nucleotide sequence ID" value="NZ_LR699119.1"/>
</dbReference>
<dbReference type="Pfam" id="PF01432">
    <property type="entry name" value="Peptidase_M3"/>
    <property type="match status" value="1"/>
</dbReference>
<keyword evidence="6 9" id="KW-0482">Metalloprotease</keyword>
<dbReference type="EMBL" id="LR699119">
    <property type="protein sequence ID" value="VVC76831.1"/>
    <property type="molecule type" value="Genomic_DNA"/>
</dbReference>
<comment type="catalytic activity">
    <reaction evidence="7">
        <text>Hydrolysis of oligopeptides, with broad specificity. Gly or Ala commonly occur as P1 or P1' residues, but more distant residues are also important, as is shown by the fact that Z-Gly-Pro-Gly-|-Gly-Pro-Ala is cleaved, but not Z-(Gly)(5).</text>
        <dbReference type="EC" id="3.4.24.70"/>
    </reaction>
</comment>
<dbReference type="GO" id="GO:0006508">
    <property type="term" value="P:proteolysis"/>
    <property type="evidence" value="ECO:0007669"/>
    <property type="project" value="UniProtKB-KW"/>
</dbReference>
<dbReference type="InterPro" id="IPR024077">
    <property type="entry name" value="Neurolysin/TOP_dom2"/>
</dbReference>
<evidence type="ECO:0000256" key="3">
    <source>
        <dbReference type="ARBA" id="ARBA00022723"/>
    </source>
</evidence>
<proteinExistence type="inferred from homology"/>
<gene>
    <name evidence="12" type="primary">prlC</name>
    <name evidence="12" type="ORF">AQUSIP_21580</name>
</gene>
<evidence type="ECO:0000256" key="6">
    <source>
        <dbReference type="ARBA" id="ARBA00023049"/>
    </source>
</evidence>
<evidence type="ECO:0000256" key="8">
    <source>
        <dbReference type="ARBA" id="ARBA00026100"/>
    </source>
</evidence>
<evidence type="ECO:0000256" key="2">
    <source>
        <dbReference type="ARBA" id="ARBA00022670"/>
    </source>
</evidence>
<evidence type="ECO:0000256" key="1">
    <source>
        <dbReference type="ARBA" id="ARBA00006040"/>
    </source>
</evidence>
<dbReference type="EC" id="3.4.24.70" evidence="8"/>
<keyword evidence="2 9" id="KW-0645">Protease</keyword>
<dbReference type="Proteomes" id="UP000324194">
    <property type="component" value="Chromosome 1"/>
</dbReference>
<organism evidence="12 13">
    <name type="scientific">Aquicella siphonis</name>
    <dbReference type="NCBI Taxonomy" id="254247"/>
    <lineage>
        <taxon>Bacteria</taxon>
        <taxon>Pseudomonadati</taxon>
        <taxon>Pseudomonadota</taxon>
        <taxon>Gammaproteobacteria</taxon>
        <taxon>Legionellales</taxon>
        <taxon>Coxiellaceae</taxon>
        <taxon>Aquicella</taxon>
    </lineage>
</organism>
<comment type="cofactor">
    <cofactor evidence="9">
        <name>Zn(2+)</name>
        <dbReference type="ChEBI" id="CHEBI:29105"/>
    </cofactor>
    <text evidence="9">Binds 1 zinc ion.</text>
</comment>
<feature type="domain" description="Peptidase M3A/M3B catalytic" evidence="10">
    <location>
        <begin position="225"/>
        <end position="674"/>
    </location>
</feature>
<accession>A0A5E4PKB1</accession>
<keyword evidence="4 9" id="KW-0378">Hydrolase</keyword>
<feature type="domain" description="Oligopeptidase A N-terminal" evidence="11">
    <location>
        <begin position="29"/>
        <end position="148"/>
    </location>
</feature>
<reference evidence="12 13" key="1">
    <citation type="submission" date="2019-08" db="EMBL/GenBank/DDBJ databases">
        <authorList>
            <person name="Guy L."/>
        </authorList>
    </citation>
    <scope>NUCLEOTIDE SEQUENCE [LARGE SCALE GENOMIC DNA]</scope>
    <source>
        <strain evidence="12 13">SGT-108</strain>
    </source>
</reference>
<dbReference type="InterPro" id="IPR034005">
    <property type="entry name" value="M3A_DCP"/>
</dbReference>
<evidence type="ECO:0000256" key="4">
    <source>
        <dbReference type="ARBA" id="ARBA00022801"/>
    </source>
</evidence>
<name>A0A5E4PKB1_9COXI</name>
<evidence type="ECO:0000256" key="9">
    <source>
        <dbReference type="RuleBase" id="RU003435"/>
    </source>
</evidence>
<comment type="similarity">
    <text evidence="1 9">Belongs to the peptidase M3 family.</text>
</comment>
<evidence type="ECO:0000259" key="10">
    <source>
        <dbReference type="Pfam" id="PF01432"/>
    </source>
</evidence>
<dbReference type="Gene3D" id="1.10.1370.10">
    <property type="entry name" value="Neurolysin, domain 3"/>
    <property type="match status" value="1"/>
</dbReference>
<dbReference type="InterPro" id="IPR001567">
    <property type="entry name" value="Pept_M3A_M3B_dom"/>
</dbReference>
<keyword evidence="3 9" id="KW-0479">Metal-binding</keyword>
<dbReference type="SUPFAM" id="SSF55486">
    <property type="entry name" value="Metalloproteases ('zincins'), catalytic domain"/>
    <property type="match status" value="1"/>
</dbReference>
<dbReference type="CDD" id="cd06456">
    <property type="entry name" value="M3A_DCP"/>
    <property type="match status" value="1"/>
</dbReference>